<dbReference type="PANTHER" id="PTHR43102:SF2">
    <property type="entry name" value="GAF DOMAIN-CONTAINING PROTEIN"/>
    <property type="match status" value="1"/>
</dbReference>
<protein>
    <submittedName>
        <fullName evidence="2">GAF domain-containing protein</fullName>
    </submittedName>
</protein>
<evidence type="ECO:0000313" key="3">
    <source>
        <dbReference type="Proteomes" id="UP000574769"/>
    </source>
</evidence>
<dbReference type="EMBL" id="JACHNY010000001">
    <property type="protein sequence ID" value="MBB4615940.1"/>
    <property type="molecule type" value="Genomic_DNA"/>
</dbReference>
<dbReference type="Gene3D" id="3.30.450.40">
    <property type="match status" value="1"/>
</dbReference>
<evidence type="ECO:0000313" key="2">
    <source>
        <dbReference type="EMBL" id="MBB4615940.1"/>
    </source>
</evidence>
<organism evidence="2 3">
    <name type="scientific">Sphingomonas abaci</name>
    <dbReference type="NCBI Taxonomy" id="237611"/>
    <lineage>
        <taxon>Bacteria</taxon>
        <taxon>Pseudomonadati</taxon>
        <taxon>Pseudomonadota</taxon>
        <taxon>Alphaproteobacteria</taxon>
        <taxon>Sphingomonadales</taxon>
        <taxon>Sphingomonadaceae</taxon>
        <taxon>Sphingomonas</taxon>
    </lineage>
</organism>
<comment type="caution">
    <text evidence="2">The sequence shown here is derived from an EMBL/GenBank/DDBJ whole genome shotgun (WGS) entry which is preliminary data.</text>
</comment>
<reference evidence="2 3" key="1">
    <citation type="submission" date="2020-08" db="EMBL/GenBank/DDBJ databases">
        <title>Genomic Encyclopedia of Type Strains, Phase IV (KMG-IV): sequencing the most valuable type-strain genomes for metagenomic binning, comparative biology and taxonomic classification.</title>
        <authorList>
            <person name="Goeker M."/>
        </authorList>
    </citation>
    <scope>NUCLEOTIDE SEQUENCE [LARGE SCALE GENOMIC DNA]</scope>
    <source>
        <strain evidence="2 3">DSM 15867</strain>
    </source>
</reference>
<proteinExistence type="predicted"/>
<name>A0A7W7AF78_9SPHN</name>
<feature type="domain" description="GAF" evidence="1">
    <location>
        <begin position="26"/>
        <end position="157"/>
    </location>
</feature>
<dbReference type="InterPro" id="IPR029016">
    <property type="entry name" value="GAF-like_dom_sf"/>
</dbReference>
<dbReference type="AlphaFoldDB" id="A0A7W7AF78"/>
<dbReference type="InterPro" id="IPR003018">
    <property type="entry name" value="GAF"/>
</dbReference>
<dbReference type="Pfam" id="PF01590">
    <property type="entry name" value="GAF"/>
    <property type="match status" value="1"/>
</dbReference>
<accession>A0A7W7AF78</accession>
<dbReference type="PANTHER" id="PTHR43102">
    <property type="entry name" value="SLR1143 PROTEIN"/>
    <property type="match status" value="1"/>
</dbReference>
<evidence type="ECO:0000259" key="1">
    <source>
        <dbReference type="Pfam" id="PF01590"/>
    </source>
</evidence>
<gene>
    <name evidence="2" type="ORF">GGQ96_000046</name>
</gene>
<keyword evidence="3" id="KW-1185">Reference proteome</keyword>
<sequence length="183" mass="19725">MFKNLMRERRRAVAVHGLHVLDTPAEQAFDRFVRAAADAFDAPIAALSLIYDDRQWFKAAHGLAMDCIPRSSGFCGFALDRPDVLEVCDARADPRFASLPPVVEAPFARYYIGAPLRLLSGIDVGALCVIDTVPRVPASADQKAYLLALARQAMLALETRGEVWNDVQDAARAGLAGGGTGLA</sequence>
<dbReference type="RefSeq" id="WP_184110454.1">
    <property type="nucleotide sequence ID" value="NZ_JACHNY010000001.1"/>
</dbReference>
<dbReference type="Proteomes" id="UP000574769">
    <property type="component" value="Unassembled WGS sequence"/>
</dbReference>
<dbReference type="SUPFAM" id="SSF55781">
    <property type="entry name" value="GAF domain-like"/>
    <property type="match status" value="1"/>
</dbReference>